<gene>
    <name evidence="3" type="ORF">WJX75_009530</name>
</gene>
<keyword evidence="1" id="KW-0175">Coiled coil</keyword>
<dbReference type="Gene3D" id="6.10.250.1080">
    <property type="match status" value="1"/>
</dbReference>
<feature type="compositionally biased region" description="Polar residues" evidence="2">
    <location>
        <begin position="43"/>
        <end position="53"/>
    </location>
</feature>
<keyword evidence="4" id="KW-1185">Reference proteome</keyword>
<dbReference type="PANTHER" id="PTHR31245">
    <property type="entry name" value="UBIQUITIN SYSTEM COMPONENT CUE PROTEIN"/>
    <property type="match status" value="1"/>
</dbReference>
<protein>
    <recommendedName>
        <fullName evidence="5">CUE domain-containing protein</fullName>
    </recommendedName>
</protein>
<dbReference type="Proteomes" id="UP001491310">
    <property type="component" value="Unassembled WGS sequence"/>
</dbReference>
<evidence type="ECO:0000313" key="4">
    <source>
        <dbReference type="Proteomes" id="UP001491310"/>
    </source>
</evidence>
<dbReference type="EMBL" id="JALJOT010000002">
    <property type="protein sequence ID" value="KAK9917912.1"/>
    <property type="molecule type" value="Genomic_DNA"/>
</dbReference>
<accession>A0ABR2Z1R7</accession>
<reference evidence="3 4" key="1">
    <citation type="journal article" date="2024" name="Nat. Commun.">
        <title>Phylogenomics reveals the evolutionary origins of lichenization in chlorophyte algae.</title>
        <authorList>
            <person name="Puginier C."/>
            <person name="Libourel C."/>
            <person name="Otte J."/>
            <person name="Skaloud P."/>
            <person name="Haon M."/>
            <person name="Grisel S."/>
            <person name="Petersen M."/>
            <person name="Berrin J.G."/>
            <person name="Delaux P.M."/>
            <person name="Dal Grande F."/>
            <person name="Keller J."/>
        </authorList>
    </citation>
    <scope>NUCLEOTIDE SEQUENCE [LARGE SCALE GENOMIC DNA]</scope>
    <source>
        <strain evidence="3 4">SAG 216-7</strain>
    </source>
</reference>
<evidence type="ECO:0000256" key="1">
    <source>
        <dbReference type="SAM" id="Coils"/>
    </source>
</evidence>
<evidence type="ECO:0008006" key="5">
    <source>
        <dbReference type="Google" id="ProtNLM"/>
    </source>
</evidence>
<evidence type="ECO:0000313" key="3">
    <source>
        <dbReference type="EMBL" id="KAK9917912.1"/>
    </source>
</evidence>
<sequence>MEEKVLADILDTCGDNIDAAIKRLGQLQLTARCVADVQKGIQTATPTDSQPNPEANGADTADSAKADSHASVSPAPEEAEGPRTPADWVEALVQQMAGAKDVDDARGRASQVLQAFEQAVLQQAARSQGASDVAALRSHLNELSRDNHILKRAVAIQNSRMQEACAAKDAELASLRAALAQYEQKVRTLELSNYSLSMHLRQATETGRGFDSGQRPPDVY</sequence>
<feature type="region of interest" description="Disordered" evidence="2">
    <location>
        <begin position="43"/>
        <end position="83"/>
    </location>
</feature>
<organism evidence="3 4">
    <name type="scientific">Coccomyxa subellipsoidea</name>
    <dbReference type="NCBI Taxonomy" id="248742"/>
    <lineage>
        <taxon>Eukaryota</taxon>
        <taxon>Viridiplantae</taxon>
        <taxon>Chlorophyta</taxon>
        <taxon>core chlorophytes</taxon>
        <taxon>Trebouxiophyceae</taxon>
        <taxon>Trebouxiophyceae incertae sedis</taxon>
        <taxon>Coccomyxaceae</taxon>
        <taxon>Coccomyxa</taxon>
    </lineage>
</organism>
<feature type="coiled-coil region" evidence="1">
    <location>
        <begin position="165"/>
        <end position="192"/>
    </location>
</feature>
<evidence type="ECO:0000256" key="2">
    <source>
        <dbReference type="SAM" id="MobiDB-lite"/>
    </source>
</evidence>
<proteinExistence type="predicted"/>
<name>A0ABR2Z1R7_9CHLO</name>
<dbReference type="PANTHER" id="PTHR31245:SF20">
    <property type="entry name" value="F18B13.13 PROTEIN"/>
    <property type="match status" value="1"/>
</dbReference>
<comment type="caution">
    <text evidence="3">The sequence shown here is derived from an EMBL/GenBank/DDBJ whole genome shotgun (WGS) entry which is preliminary data.</text>
</comment>